<evidence type="ECO:0000313" key="1">
    <source>
        <dbReference type="EMBL" id="GJS88580.1"/>
    </source>
</evidence>
<name>A0ABQ4ZFC0_9ASTR</name>
<comment type="caution">
    <text evidence="1">The sequence shown here is derived from an EMBL/GenBank/DDBJ whole genome shotgun (WGS) entry which is preliminary data.</text>
</comment>
<reference evidence="1" key="2">
    <citation type="submission" date="2022-01" db="EMBL/GenBank/DDBJ databases">
        <authorList>
            <person name="Yamashiro T."/>
            <person name="Shiraishi A."/>
            <person name="Satake H."/>
            <person name="Nakayama K."/>
        </authorList>
    </citation>
    <scope>NUCLEOTIDE SEQUENCE</scope>
</reference>
<accession>A0ABQ4ZFC0</accession>
<reference evidence="1" key="1">
    <citation type="journal article" date="2022" name="Int. J. Mol. Sci.">
        <title>Draft Genome of Tanacetum Coccineum: Genomic Comparison of Closely Related Tanacetum-Family Plants.</title>
        <authorList>
            <person name="Yamashiro T."/>
            <person name="Shiraishi A."/>
            <person name="Nakayama K."/>
            <person name="Satake H."/>
        </authorList>
    </citation>
    <scope>NUCLEOTIDE SEQUENCE</scope>
</reference>
<evidence type="ECO:0000313" key="2">
    <source>
        <dbReference type="Proteomes" id="UP001151760"/>
    </source>
</evidence>
<evidence type="ECO:0008006" key="3">
    <source>
        <dbReference type="Google" id="ProtNLM"/>
    </source>
</evidence>
<dbReference type="EMBL" id="BQNB010011284">
    <property type="protein sequence ID" value="GJS88580.1"/>
    <property type="molecule type" value="Genomic_DNA"/>
</dbReference>
<protein>
    <recommendedName>
        <fullName evidence="3">C2H2-type domain-containing protein</fullName>
    </recommendedName>
</protein>
<sequence>MHGEHQIWRRENFQKFANYSCNKCGDAFLPLPTHFDKSDCHENKTCSLVKTERAHKGRCPKCQRFHSNWMESLRHLIICESFSLTLARVTVLGQTRGIFIDGAEETGVQRSFWLMIGCEEFSAPLESLTMNQIHGGGRTHRSNLAMASFFAKDTYERRNGFRMHYAFVHDE</sequence>
<dbReference type="Proteomes" id="UP001151760">
    <property type="component" value="Unassembled WGS sequence"/>
</dbReference>
<proteinExistence type="predicted"/>
<organism evidence="1 2">
    <name type="scientific">Tanacetum coccineum</name>
    <dbReference type="NCBI Taxonomy" id="301880"/>
    <lineage>
        <taxon>Eukaryota</taxon>
        <taxon>Viridiplantae</taxon>
        <taxon>Streptophyta</taxon>
        <taxon>Embryophyta</taxon>
        <taxon>Tracheophyta</taxon>
        <taxon>Spermatophyta</taxon>
        <taxon>Magnoliopsida</taxon>
        <taxon>eudicotyledons</taxon>
        <taxon>Gunneridae</taxon>
        <taxon>Pentapetalae</taxon>
        <taxon>asterids</taxon>
        <taxon>campanulids</taxon>
        <taxon>Asterales</taxon>
        <taxon>Asteraceae</taxon>
        <taxon>Asteroideae</taxon>
        <taxon>Anthemideae</taxon>
        <taxon>Anthemidinae</taxon>
        <taxon>Tanacetum</taxon>
    </lineage>
</organism>
<gene>
    <name evidence="1" type="ORF">Tco_0771216</name>
</gene>
<keyword evidence="2" id="KW-1185">Reference proteome</keyword>